<dbReference type="AlphaFoldDB" id="A0A9W9U4C4"/>
<feature type="compositionally biased region" description="Polar residues" evidence="1">
    <location>
        <begin position="30"/>
        <end position="45"/>
    </location>
</feature>
<dbReference type="EMBL" id="JAPZBO010000005">
    <property type="protein sequence ID" value="KAJ5315438.1"/>
    <property type="molecule type" value="Genomic_DNA"/>
</dbReference>
<comment type="caution">
    <text evidence="2">The sequence shown here is derived from an EMBL/GenBank/DDBJ whole genome shotgun (WGS) entry which is preliminary data.</text>
</comment>
<sequence length="874" mass="96836">MTDTPESLRRPPSAAASHLQYPTLPPLTASVEQWLSHSRPTNNMASDRPSEPPHKSLSDSWATLSVSDLHSEDGSRSEQTDTASLIDQTTPDDVASLDERYSSSEADGPDEEYRHDQEYEETYRDEAQSTLESQLFPKLYTHAAAIDDSGLTTRPRQSSESIEFPEPEMWPENERVEFKHTTRIFDDKMAAALKSRLSAMLLPSNTTDSILMATVQQTMTKHSLDLDKPFRVLYIGQPEFRNIILDKIGDVLVSSSSTGSPSSSAESSRYHVVPTSFGAGAVPNFAELLPIHVQLVVDECMEATVGPQQDQPSTLHLTFKNRPTCRSWWNGDKYCVSSASEWTLPDMAIIFVSRHDDASVKQTQRLAHTFLERHAIPAMVISEEPMWELVGDTVPLNQDSLHMCLESRNPQTGETALLQRYPIDLQTFESIAPSQLNRNLASLMQLYPNKLHKTTADTPSPAQRCSITDPEKYPLNWIPPAYASRACDAAPILRLVTLTLISAIALSIGYAAVKTVVIFLAQCIAGSTLSHISSPSLTPIPTTAMSLQGVRQTALSVHPDGQLGLLQSQSSDHSIIEQVTGLTIAASTEPKNPDIFEIQVVGDCHVVIKPPRNLASSKKQARFNVSVHRYDQALPYELSQLFHDVYSLRLDREEAYGLVNITVTAKSKTPIGQTTMVDFGTPWLKIANWRRAARIVSSQVTKELGVVQSNLNEVYGRLSTDLTDIYGHMTTDLTDFYGHLSTDLQSIAGGVAKRSYHLRANAECLRLDGRHARESVLSSSKQLSTFAHSALEQFRSASSVLHSRSAYVDQEVRALFGDAWSFLEKSAAKVNVRSMMDRMRSTNYATLNRAQTRARQVVGLQSANSDCSGDRRKC</sequence>
<dbReference type="OrthoDB" id="439943at2759"/>
<proteinExistence type="predicted"/>
<gene>
    <name evidence="2" type="ORF">N7476_005745</name>
</gene>
<organism evidence="2 3">
    <name type="scientific">Penicillium atrosanguineum</name>
    <dbReference type="NCBI Taxonomy" id="1132637"/>
    <lineage>
        <taxon>Eukaryota</taxon>
        <taxon>Fungi</taxon>
        <taxon>Dikarya</taxon>
        <taxon>Ascomycota</taxon>
        <taxon>Pezizomycotina</taxon>
        <taxon>Eurotiomycetes</taxon>
        <taxon>Eurotiomycetidae</taxon>
        <taxon>Eurotiales</taxon>
        <taxon>Aspergillaceae</taxon>
        <taxon>Penicillium</taxon>
    </lineage>
</organism>
<evidence type="ECO:0000313" key="2">
    <source>
        <dbReference type="EMBL" id="KAJ5315438.1"/>
    </source>
</evidence>
<feature type="region of interest" description="Disordered" evidence="1">
    <location>
        <begin position="1"/>
        <end position="115"/>
    </location>
</feature>
<accession>A0A9W9U4C4</accession>
<protein>
    <submittedName>
        <fullName evidence="2">Uncharacterized protein</fullName>
    </submittedName>
</protein>
<name>A0A9W9U4C4_9EURO</name>
<reference evidence="2" key="1">
    <citation type="submission" date="2022-12" db="EMBL/GenBank/DDBJ databases">
        <authorList>
            <person name="Petersen C."/>
        </authorList>
    </citation>
    <scope>NUCLEOTIDE SEQUENCE</scope>
    <source>
        <strain evidence="2">IBT 21472</strain>
    </source>
</reference>
<evidence type="ECO:0000313" key="3">
    <source>
        <dbReference type="Proteomes" id="UP001147746"/>
    </source>
</evidence>
<keyword evidence="3" id="KW-1185">Reference proteome</keyword>
<feature type="compositionally biased region" description="Basic and acidic residues" evidence="1">
    <location>
        <begin position="48"/>
        <end position="57"/>
    </location>
</feature>
<evidence type="ECO:0000256" key="1">
    <source>
        <dbReference type="SAM" id="MobiDB-lite"/>
    </source>
</evidence>
<feature type="compositionally biased region" description="Basic and acidic residues" evidence="1">
    <location>
        <begin position="69"/>
        <end position="79"/>
    </location>
</feature>
<feature type="compositionally biased region" description="Polar residues" evidence="1">
    <location>
        <begin position="80"/>
        <end position="91"/>
    </location>
</feature>
<feature type="compositionally biased region" description="Polar residues" evidence="1">
    <location>
        <begin position="58"/>
        <end position="68"/>
    </location>
</feature>
<dbReference type="Proteomes" id="UP001147746">
    <property type="component" value="Unassembled WGS sequence"/>
</dbReference>
<reference evidence="2" key="2">
    <citation type="journal article" date="2023" name="IMA Fungus">
        <title>Comparative genomic study of the Penicillium genus elucidates a diverse pangenome and 15 lateral gene transfer events.</title>
        <authorList>
            <person name="Petersen C."/>
            <person name="Sorensen T."/>
            <person name="Nielsen M.R."/>
            <person name="Sondergaard T.E."/>
            <person name="Sorensen J.L."/>
            <person name="Fitzpatrick D.A."/>
            <person name="Frisvad J.C."/>
            <person name="Nielsen K.L."/>
        </authorList>
    </citation>
    <scope>NUCLEOTIDE SEQUENCE</scope>
    <source>
        <strain evidence="2">IBT 21472</strain>
    </source>
</reference>